<gene>
    <name evidence="1" type="ORF">MEDL_21921</name>
</gene>
<accession>A0A8S3RL07</accession>
<sequence length="161" mass="18291">MVLPVKWYKSTGVGTNPPNEVMFLETARSKVECSVMCNTISACQSYLFDIQLSRCTLLTTSDQQGPISDSTDIFHFKRCSVAQTRVAVNGRLVGSIPYWGNRQEVNIKRFCENCPDQLNQTSICLYMTDRQTETWCGSTINRLDDAPCDKDEVLRICMKRL</sequence>
<name>A0A8S3RL07_MYTED</name>
<proteinExistence type="predicted"/>
<evidence type="ECO:0000313" key="2">
    <source>
        <dbReference type="Proteomes" id="UP000683360"/>
    </source>
</evidence>
<evidence type="ECO:0000313" key="1">
    <source>
        <dbReference type="EMBL" id="CAG2207670.1"/>
    </source>
</evidence>
<comment type="caution">
    <text evidence="1">The sequence shown here is derived from an EMBL/GenBank/DDBJ whole genome shotgun (WGS) entry which is preliminary data.</text>
</comment>
<dbReference type="OrthoDB" id="6337382at2759"/>
<dbReference type="Proteomes" id="UP000683360">
    <property type="component" value="Unassembled WGS sequence"/>
</dbReference>
<organism evidence="1 2">
    <name type="scientific">Mytilus edulis</name>
    <name type="common">Blue mussel</name>
    <dbReference type="NCBI Taxonomy" id="6550"/>
    <lineage>
        <taxon>Eukaryota</taxon>
        <taxon>Metazoa</taxon>
        <taxon>Spiralia</taxon>
        <taxon>Lophotrochozoa</taxon>
        <taxon>Mollusca</taxon>
        <taxon>Bivalvia</taxon>
        <taxon>Autobranchia</taxon>
        <taxon>Pteriomorphia</taxon>
        <taxon>Mytilida</taxon>
        <taxon>Mytiloidea</taxon>
        <taxon>Mytilidae</taxon>
        <taxon>Mytilinae</taxon>
        <taxon>Mytilus</taxon>
    </lineage>
</organism>
<protein>
    <submittedName>
        <fullName evidence="1">Uncharacterized protein</fullName>
    </submittedName>
</protein>
<reference evidence="1" key="1">
    <citation type="submission" date="2021-03" db="EMBL/GenBank/DDBJ databases">
        <authorList>
            <person name="Bekaert M."/>
        </authorList>
    </citation>
    <scope>NUCLEOTIDE SEQUENCE</scope>
</reference>
<keyword evidence="2" id="KW-1185">Reference proteome</keyword>
<dbReference type="AlphaFoldDB" id="A0A8S3RL07"/>
<dbReference type="EMBL" id="CAJPWZ010001085">
    <property type="protein sequence ID" value="CAG2207670.1"/>
    <property type="molecule type" value="Genomic_DNA"/>
</dbReference>